<dbReference type="SUPFAM" id="SSF55895">
    <property type="entry name" value="Ribonuclease Rh-like"/>
    <property type="match status" value="1"/>
</dbReference>
<dbReference type="EC" id="4.6.1.19" evidence="4"/>
<organism evidence="4 5">
    <name type="scientific">Sphingobium subterraneum</name>
    <dbReference type="NCBI Taxonomy" id="627688"/>
    <lineage>
        <taxon>Bacteria</taxon>
        <taxon>Pseudomonadati</taxon>
        <taxon>Pseudomonadota</taxon>
        <taxon>Alphaproteobacteria</taxon>
        <taxon>Sphingomonadales</taxon>
        <taxon>Sphingomonadaceae</taxon>
        <taxon>Sphingobium</taxon>
    </lineage>
</organism>
<dbReference type="EMBL" id="JACIJP010000003">
    <property type="protein sequence ID" value="MBB6124546.1"/>
    <property type="molecule type" value="Genomic_DNA"/>
</dbReference>
<dbReference type="AlphaFoldDB" id="A0A841J4U8"/>
<dbReference type="RefSeq" id="WP_184080715.1">
    <property type="nucleotide sequence ID" value="NZ_JACIJP010000003.1"/>
</dbReference>
<name>A0A841J4U8_9SPHN</name>
<dbReference type="InterPro" id="IPR033130">
    <property type="entry name" value="RNase_T2_His_AS_2"/>
</dbReference>
<reference evidence="4 5" key="1">
    <citation type="submission" date="2020-08" db="EMBL/GenBank/DDBJ databases">
        <title>Genomic Encyclopedia of Type Strains, Phase IV (KMG-IV): sequencing the most valuable type-strain genomes for metagenomic binning, comparative biology and taxonomic classification.</title>
        <authorList>
            <person name="Goeker M."/>
        </authorList>
    </citation>
    <scope>NUCLEOTIDE SEQUENCE [LARGE SCALE GENOMIC DNA]</scope>
    <source>
        <strain evidence="4 5">DSM 102255</strain>
    </source>
</reference>
<dbReference type="Proteomes" id="UP000552700">
    <property type="component" value="Unassembled WGS sequence"/>
</dbReference>
<comment type="caution">
    <text evidence="4">The sequence shown here is derived from an EMBL/GenBank/DDBJ whole genome shotgun (WGS) entry which is preliminary data.</text>
</comment>
<dbReference type="PANTHER" id="PTHR11240">
    <property type="entry name" value="RIBONUCLEASE T2"/>
    <property type="match status" value="1"/>
</dbReference>
<dbReference type="GO" id="GO:0006401">
    <property type="term" value="P:RNA catabolic process"/>
    <property type="evidence" value="ECO:0007669"/>
    <property type="project" value="UniProtKB-ARBA"/>
</dbReference>
<dbReference type="Pfam" id="PF00445">
    <property type="entry name" value="Ribonuclease_T2"/>
    <property type="match status" value="1"/>
</dbReference>
<evidence type="ECO:0000256" key="1">
    <source>
        <dbReference type="ARBA" id="ARBA00007469"/>
    </source>
</evidence>
<keyword evidence="4" id="KW-0456">Lyase</keyword>
<feature type="chain" id="PRO_5032746902" evidence="3">
    <location>
        <begin position="23"/>
        <end position="238"/>
    </location>
</feature>
<dbReference type="GO" id="GO:0033897">
    <property type="term" value="F:ribonuclease T2 activity"/>
    <property type="evidence" value="ECO:0007669"/>
    <property type="project" value="UniProtKB-EC"/>
</dbReference>
<dbReference type="GO" id="GO:0003723">
    <property type="term" value="F:RNA binding"/>
    <property type="evidence" value="ECO:0007669"/>
    <property type="project" value="InterPro"/>
</dbReference>
<proteinExistence type="inferred from homology"/>
<keyword evidence="3" id="KW-0732">Signal</keyword>
<dbReference type="InterPro" id="IPR039378">
    <property type="entry name" value="RNase_T2_prok"/>
</dbReference>
<dbReference type="InterPro" id="IPR036430">
    <property type="entry name" value="RNase_T2-like_sf"/>
</dbReference>
<dbReference type="PROSITE" id="PS00530">
    <property type="entry name" value="RNASE_T2_1"/>
    <property type="match status" value="1"/>
</dbReference>
<accession>A0A841J4U8</accession>
<comment type="similarity">
    <text evidence="1 2">Belongs to the RNase T2 family.</text>
</comment>
<evidence type="ECO:0000256" key="3">
    <source>
        <dbReference type="SAM" id="SignalP"/>
    </source>
</evidence>
<evidence type="ECO:0000313" key="4">
    <source>
        <dbReference type="EMBL" id="MBB6124546.1"/>
    </source>
</evidence>
<dbReference type="InterPro" id="IPR018188">
    <property type="entry name" value="RNase_T2_His_AS_1"/>
</dbReference>
<gene>
    <name evidence="4" type="ORF">FHS92_002291</name>
</gene>
<dbReference type="PROSITE" id="PS00531">
    <property type="entry name" value="RNASE_T2_2"/>
    <property type="match status" value="1"/>
</dbReference>
<protein>
    <submittedName>
        <fullName evidence="4">Ribonuclease T2</fullName>
        <ecNumber evidence="4">4.6.1.19</ecNumber>
    </submittedName>
</protein>
<feature type="signal peptide" evidence="3">
    <location>
        <begin position="1"/>
        <end position="22"/>
    </location>
</feature>
<keyword evidence="5" id="KW-1185">Reference proteome</keyword>
<evidence type="ECO:0000313" key="5">
    <source>
        <dbReference type="Proteomes" id="UP000552700"/>
    </source>
</evidence>
<dbReference type="Gene3D" id="3.90.730.10">
    <property type="entry name" value="Ribonuclease T2-like"/>
    <property type="match status" value="1"/>
</dbReference>
<dbReference type="PANTHER" id="PTHR11240:SF22">
    <property type="entry name" value="RIBONUCLEASE T2"/>
    <property type="match status" value="1"/>
</dbReference>
<sequence length="238" mass="25564">MKCKAAAVALLLAGFSPVAAHAQATACAVPYSLPRPRPVLPGPGEARRVLPIGGYTLTLSWTPQFCAGPARYSRDAAMQCGGAIGRFGFILHGLWPEGTGRQWPQFCAAAPLVPPQVLGENLCVTPSVQLMQHEWAKHGSCMARDADAYFDRARGLYQRLRFPDMQALVRRKSLTAADVADAFSVRNPGIERSAIRLQLGRGGWLEEVWVCLGTGFAATACPAGKPGVNGRQPVRIRS</sequence>
<dbReference type="CDD" id="cd01062">
    <property type="entry name" value="RNase_T2_prok"/>
    <property type="match status" value="1"/>
</dbReference>
<dbReference type="InterPro" id="IPR001568">
    <property type="entry name" value="RNase_T2-like"/>
</dbReference>
<evidence type="ECO:0000256" key="2">
    <source>
        <dbReference type="RuleBase" id="RU004328"/>
    </source>
</evidence>